<accession>A0A9J5Y0W6</accession>
<dbReference type="AlphaFoldDB" id="A0A9J5Y0W6"/>
<feature type="region of interest" description="Disordered" evidence="1">
    <location>
        <begin position="24"/>
        <end position="46"/>
    </location>
</feature>
<feature type="compositionally biased region" description="Low complexity" evidence="1">
    <location>
        <begin position="27"/>
        <end position="37"/>
    </location>
</feature>
<sequence length="67" mass="7465">MWSIMIRSRIESNHVLFTCFHSKQKENTPSTSSSPKSSPNPPIADVEFAGRANDITGIKIMLMLVSE</sequence>
<evidence type="ECO:0000313" key="2">
    <source>
        <dbReference type="EMBL" id="KAG5592742.1"/>
    </source>
</evidence>
<proteinExistence type="predicted"/>
<reference evidence="2 3" key="1">
    <citation type="submission" date="2020-09" db="EMBL/GenBank/DDBJ databases">
        <title>De no assembly of potato wild relative species, Solanum commersonii.</title>
        <authorList>
            <person name="Cho K."/>
        </authorList>
    </citation>
    <scope>NUCLEOTIDE SEQUENCE [LARGE SCALE GENOMIC DNA]</scope>
    <source>
        <strain evidence="2">LZ3.2</strain>
        <tissue evidence="2">Leaf</tissue>
    </source>
</reference>
<keyword evidence="3" id="KW-1185">Reference proteome</keyword>
<organism evidence="2 3">
    <name type="scientific">Solanum commersonii</name>
    <name type="common">Commerson's wild potato</name>
    <name type="synonym">Commerson's nightshade</name>
    <dbReference type="NCBI Taxonomy" id="4109"/>
    <lineage>
        <taxon>Eukaryota</taxon>
        <taxon>Viridiplantae</taxon>
        <taxon>Streptophyta</taxon>
        <taxon>Embryophyta</taxon>
        <taxon>Tracheophyta</taxon>
        <taxon>Spermatophyta</taxon>
        <taxon>Magnoliopsida</taxon>
        <taxon>eudicotyledons</taxon>
        <taxon>Gunneridae</taxon>
        <taxon>Pentapetalae</taxon>
        <taxon>asterids</taxon>
        <taxon>lamiids</taxon>
        <taxon>Solanales</taxon>
        <taxon>Solanaceae</taxon>
        <taxon>Solanoideae</taxon>
        <taxon>Solaneae</taxon>
        <taxon>Solanum</taxon>
    </lineage>
</organism>
<gene>
    <name evidence="2" type="ORF">H5410_043256</name>
</gene>
<evidence type="ECO:0000313" key="3">
    <source>
        <dbReference type="Proteomes" id="UP000824120"/>
    </source>
</evidence>
<protein>
    <submittedName>
        <fullName evidence="2">Uncharacterized protein</fullName>
    </submittedName>
</protein>
<name>A0A9J5Y0W6_SOLCO</name>
<comment type="caution">
    <text evidence="2">The sequence shown here is derived from an EMBL/GenBank/DDBJ whole genome shotgun (WGS) entry which is preliminary data.</text>
</comment>
<dbReference type="Proteomes" id="UP000824120">
    <property type="component" value="Chromosome 8"/>
</dbReference>
<dbReference type="EMBL" id="JACXVP010000008">
    <property type="protein sequence ID" value="KAG5592742.1"/>
    <property type="molecule type" value="Genomic_DNA"/>
</dbReference>
<evidence type="ECO:0000256" key="1">
    <source>
        <dbReference type="SAM" id="MobiDB-lite"/>
    </source>
</evidence>